<feature type="domain" description="TonB-dependent receptor plug" evidence="7">
    <location>
        <begin position="56"/>
        <end position="162"/>
    </location>
</feature>
<protein>
    <submittedName>
        <fullName evidence="8">TonB-dependent receptor</fullName>
    </submittedName>
</protein>
<keyword evidence="3" id="KW-1134">Transmembrane beta strand</keyword>
<dbReference type="Pfam" id="PF00593">
    <property type="entry name" value="TonB_dep_Rec_b-barrel"/>
    <property type="match status" value="1"/>
</dbReference>
<keyword evidence="3 4" id="KW-0472">Membrane</keyword>
<keyword evidence="8" id="KW-0675">Receptor</keyword>
<dbReference type="PROSITE" id="PS52016">
    <property type="entry name" value="TONB_DEPENDENT_REC_3"/>
    <property type="match status" value="1"/>
</dbReference>
<keyword evidence="3" id="KW-0998">Cell outer membrane</keyword>
<evidence type="ECO:0000256" key="4">
    <source>
        <dbReference type="RuleBase" id="RU003357"/>
    </source>
</evidence>
<dbReference type="GeneID" id="94373913"/>
<sequence>MKRLLLGASSAVLALAAALPAAAQSNTGAPSGSPSAAQAVDDIVVTAQRRQESSQKVGLALTVISGDDLDNRNIGNVNDLENSVPSLEVDSQLGGGQPQFRVRGVGLTDYAANNTSTVGIYVDEVAYPYGVMTQGLLYDIARIEVLRGPQGTLYGRNTTGGAVSVVTNAPTDTVQAGFSASYGSYDAAKFEGFLSGPVAENLTARLSLAAESGGAWQYHRDTGESLGDKDTKAARLRVNWRPTAQTDIDLNLHYSRDESDGRGLRLITTPFTAGGGRVYPIDTAHRITGWGISPYFAQLIGVSPNAKPFRDNEGKGLSLRLNQNLGWATLTAIASYESFDRREFNDWDATASNEAGTYFFNDIETTSQEVRLSSPTGGRFQWLAGFYHANETVDGGFHSDFSEAKGLGFFMSTTYGQKVQTTGVFGNIDYKLTDRLTLIGGLRYEDESRDLNDFKTQVLAPVPRVNATTSKSQSMGEWSGKVGLEYTVSDDILTYANVSRGVKSGGFTTYNSGLPEQLDPFKFEELIAYEAGVKSSFFDRKLQLNAAAFYYDYRDQQLQGVLYTQTGRVGRMINVPKSHIQGAELELRWRPLNNLTITQSIGYKYGEYDEFFFVNATATEAAKDPVTGEYNTIVYSDRAGERLPFPKWDYKGSVAYDWQIGGWGVEAESNYAYRDEKFSTSSNSIIASYWLVNANLTLRPANANYAVGLYVNNLTDSYSEESRNRFISASTGSPNPPRTWGVRVSYRY</sequence>
<dbReference type="PANTHER" id="PTHR32552">
    <property type="entry name" value="FERRICHROME IRON RECEPTOR-RELATED"/>
    <property type="match status" value="1"/>
</dbReference>
<dbReference type="Proteomes" id="UP000824334">
    <property type="component" value="Chromosome"/>
</dbReference>
<feature type="chain" id="PRO_5045620182" evidence="5">
    <location>
        <begin position="24"/>
        <end position="748"/>
    </location>
</feature>
<feature type="signal peptide" evidence="5">
    <location>
        <begin position="1"/>
        <end position="23"/>
    </location>
</feature>
<evidence type="ECO:0000259" key="6">
    <source>
        <dbReference type="Pfam" id="PF00593"/>
    </source>
</evidence>
<keyword evidence="2 4" id="KW-0798">TonB box</keyword>
<keyword evidence="9" id="KW-1185">Reference proteome</keyword>
<keyword evidence="3" id="KW-0812">Transmembrane</keyword>
<dbReference type="InterPro" id="IPR000531">
    <property type="entry name" value="Beta-barrel_TonB"/>
</dbReference>
<evidence type="ECO:0000259" key="7">
    <source>
        <dbReference type="Pfam" id="PF07715"/>
    </source>
</evidence>
<keyword evidence="1" id="KW-0406">Ion transport</keyword>
<evidence type="ECO:0000256" key="1">
    <source>
        <dbReference type="ARBA" id="ARBA00023065"/>
    </source>
</evidence>
<proteinExistence type="inferred from homology"/>
<feature type="domain" description="TonB-dependent receptor-like beta-barrel" evidence="6">
    <location>
        <begin position="278"/>
        <end position="714"/>
    </location>
</feature>
<dbReference type="RefSeq" id="WP_219353454.1">
    <property type="nucleotide sequence ID" value="NZ_CP080034.1"/>
</dbReference>
<name>A0ABX8TI82_9CAUL</name>
<dbReference type="PANTHER" id="PTHR32552:SF81">
    <property type="entry name" value="TONB-DEPENDENT OUTER MEMBRANE RECEPTOR"/>
    <property type="match status" value="1"/>
</dbReference>
<evidence type="ECO:0000256" key="3">
    <source>
        <dbReference type="PROSITE-ProRule" id="PRU01360"/>
    </source>
</evidence>
<accession>A0ABX8TI82</accession>
<dbReference type="EMBL" id="CP080034">
    <property type="protein sequence ID" value="QYC10714.1"/>
    <property type="molecule type" value="Genomic_DNA"/>
</dbReference>
<evidence type="ECO:0000313" key="9">
    <source>
        <dbReference type="Proteomes" id="UP000824334"/>
    </source>
</evidence>
<keyword evidence="3" id="KW-0813">Transport</keyword>
<dbReference type="InterPro" id="IPR012910">
    <property type="entry name" value="Plug_dom"/>
</dbReference>
<organism evidence="8 9">
    <name type="scientific">Brevundimonas nasdae</name>
    <dbReference type="NCBI Taxonomy" id="172043"/>
    <lineage>
        <taxon>Bacteria</taxon>
        <taxon>Pseudomonadati</taxon>
        <taxon>Pseudomonadota</taxon>
        <taxon>Alphaproteobacteria</taxon>
        <taxon>Caulobacterales</taxon>
        <taxon>Caulobacteraceae</taxon>
        <taxon>Brevundimonas</taxon>
    </lineage>
</organism>
<evidence type="ECO:0000313" key="8">
    <source>
        <dbReference type="EMBL" id="QYC10714.1"/>
    </source>
</evidence>
<evidence type="ECO:0000256" key="2">
    <source>
        <dbReference type="ARBA" id="ARBA00023077"/>
    </source>
</evidence>
<dbReference type="InterPro" id="IPR039426">
    <property type="entry name" value="TonB-dep_rcpt-like"/>
</dbReference>
<keyword evidence="5" id="KW-0732">Signal</keyword>
<gene>
    <name evidence="8" type="ORF">KWG56_01460</name>
</gene>
<reference evidence="8 9" key="1">
    <citation type="submission" date="2021-07" db="EMBL/GenBank/DDBJ databases">
        <title>Isolation and characterization of bacteria from a gold mining with a capacity of golden bioaccumulation.</title>
        <authorList>
            <person name="Yang X.J."/>
        </authorList>
    </citation>
    <scope>NUCLEOTIDE SEQUENCE [LARGE SCALE GENOMIC DNA]</scope>
    <source>
        <strain evidence="8 9">Au29</strain>
    </source>
</reference>
<evidence type="ECO:0000256" key="5">
    <source>
        <dbReference type="SAM" id="SignalP"/>
    </source>
</evidence>
<comment type="similarity">
    <text evidence="3 4">Belongs to the TonB-dependent receptor family.</text>
</comment>
<dbReference type="Pfam" id="PF07715">
    <property type="entry name" value="Plug"/>
    <property type="match status" value="1"/>
</dbReference>
<comment type="subcellular location">
    <subcellularLocation>
        <location evidence="3">Cell outer membrane</location>
        <topology evidence="3">Multi-pass membrane protein</topology>
    </subcellularLocation>
</comment>